<comment type="caution">
    <text evidence="2">The sequence shown here is derived from an EMBL/GenBank/DDBJ whole genome shotgun (WGS) entry which is preliminary data.</text>
</comment>
<feature type="compositionally biased region" description="Basic and acidic residues" evidence="1">
    <location>
        <begin position="139"/>
        <end position="149"/>
    </location>
</feature>
<evidence type="ECO:0000313" key="3">
    <source>
        <dbReference type="Proteomes" id="UP001447188"/>
    </source>
</evidence>
<reference evidence="2 3" key="1">
    <citation type="submission" date="2024-02" db="EMBL/GenBank/DDBJ databases">
        <title>Discinaceae phylogenomics.</title>
        <authorList>
            <person name="Dirks A.C."/>
            <person name="James T.Y."/>
        </authorList>
    </citation>
    <scope>NUCLEOTIDE SEQUENCE [LARGE SCALE GENOMIC DNA]</scope>
    <source>
        <strain evidence="2 3">ACD0624</strain>
    </source>
</reference>
<organism evidence="2 3">
    <name type="scientific">Discina gigas</name>
    <dbReference type="NCBI Taxonomy" id="1032678"/>
    <lineage>
        <taxon>Eukaryota</taxon>
        <taxon>Fungi</taxon>
        <taxon>Dikarya</taxon>
        <taxon>Ascomycota</taxon>
        <taxon>Pezizomycotina</taxon>
        <taxon>Pezizomycetes</taxon>
        <taxon>Pezizales</taxon>
        <taxon>Discinaceae</taxon>
        <taxon>Discina</taxon>
    </lineage>
</organism>
<dbReference type="Proteomes" id="UP001447188">
    <property type="component" value="Unassembled WGS sequence"/>
</dbReference>
<name>A0ABR3GUJ1_9PEZI</name>
<keyword evidence="3" id="KW-1185">Reference proteome</keyword>
<gene>
    <name evidence="2" type="ORF">Q9L58_001432</name>
</gene>
<feature type="region of interest" description="Disordered" evidence="1">
    <location>
        <begin position="121"/>
        <end position="161"/>
    </location>
</feature>
<proteinExistence type="predicted"/>
<protein>
    <submittedName>
        <fullName evidence="2">Uncharacterized protein</fullName>
    </submittedName>
</protein>
<evidence type="ECO:0000256" key="1">
    <source>
        <dbReference type="SAM" id="MobiDB-lite"/>
    </source>
</evidence>
<accession>A0ABR3GUJ1</accession>
<sequence>MASITSPPSSPVPQPITITAQQLGSPARFALAVKLLQTKPSSLSISEYFTLLRANTVSGGRALNNTSERRHIEACEFWRKRSEAEAAKVVELQARISELTGDFNALTETNTTNHQLPKNTKVVGQAPSEGPVKKKAKTKKGDTGKDENRTTNVVGKQKKSQQQAQVAVAEKESVFDEVFSVFLGSSISDLVSSLRVLHFAREPHLISKNITQSSQALQKVIEDFMYGRLSTPIHTAHFTRGATTAQMKEAKEIASFSQTVERSSNRILSALSVLVNSLQELGREDSKAASKQFIIGGTCAVVKNLVEIISSLHKNSIVLLSTTLSPQPSMGNHLIKDIRLELTMVIIGQLKSLKLELDYQRNILEGIFYHILEIIGGILQRAFVSTSVEGDEAGVLVKLAVDESSWYLLRILEAALPIVNCSLGAGNGKLEDKSRERLKGILIKGLFGSKTKEEDTIANGKRGGGNQEAGIWGYLEGSRFCDDDSAIESPFSRVLWDLLGLDVFSSDDRTE</sequence>
<dbReference type="EMBL" id="JBBBZM010000010">
    <property type="protein sequence ID" value="KAL0639602.1"/>
    <property type="molecule type" value="Genomic_DNA"/>
</dbReference>
<evidence type="ECO:0000313" key="2">
    <source>
        <dbReference type="EMBL" id="KAL0639602.1"/>
    </source>
</evidence>